<accession>A0A803VAK9</accession>
<dbReference type="Proteomes" id="UP000016665">
    <property type="component" value="Chromosome 13"/>
</dbReference>
<reference evidence="1 2" key="1">
    <citation type="journal article" date="2012" name="Nature">
        <title>The genomic landscape of species divergence in Ficedula flycatchers.</title>
        <authorList>
            <person name="Ellegren H."/>
            <person name="Smeds L."/>
            <person name="Burri R."/>
            <person name="Olason P.I."/>
            <person name="Backstrom N."/>
            <person name="Kawakami T."/>
            <person name="Kunstner A."/>
            <person name="Makinen H."/>
            <person name="Nadachowska-Brzyska K."/>
            <person name="Qvarnstrom A."/>
            <person name="Uebbing S."/>
            <person name="Wolf J.B."/>
        </authorList>
    </citation>
    <scope>NUCLEOTIDE SEQUENCE [LARGE SCALE GENOMIC DNA]</scope>
</reference>
<protein>
    <submittedName>
        <fullName evidence="1">Uncharacterized protein</fullName>
    </submittedName>
</protein>
<dbReference type="Ensembl" id="ENSFALT00000032534.1">
    <property type="protein sequence ID" value="ENSFALP00000019765.1"/>
    <property type="gene ID" value="ENSFALG00000027108.1"/>
</dbReference>
<keyword evidence="2" id="KW-1185">Reference proteome</keyword>
<proteinExistence type="predicted"/>
<dbReference type="AlphaFoldDB" id="A0A803VAK9"/>
<name>A0A803VAK9_FICAL</name>
<evidence type="ECO:0000313" key="1">
    <source>
        <dbReference type="Ensembl" id="ENSFALP00000019765.1"/>
    </source>
</evidence>
<organism evidence="1 2">
    <name type="scientific">Ficedula albicollis</name>
    <name type="common">Collared flycatcher</name>
    <name type="synonym">Muscicapa albicollis</name>
    <dbReference type="NCBI Taxonomy" id="59894"/>
    <lineage>
        <taxon>Eukaryota</taxon>
        <taxon>Metazoa</taxon>
        <taxon>Chordata</taxon>
        <taxon>Craniata</taxon>
        <taxon>Vertebrata</taxon>
        <taxon>Euteleostomi</taxon>
        <taxon>Archelosauria</taxon>
        <taxon>Archosauria</taxon>
        <taxon>Dinosauria</taxon>
        <taxon>Saurischia</taxon>
        <taxon>Theropoda</taxon>
        <taxon>Coelurosauria</taxon>
        <taxon>Aves</taxon>
        <taxon>Neognathae</taxon>
        <taxon>Neoaves</taxon>
        <taxon>Telluraves</taxon>
        <taxon>Australaves</taxon>
        <taxon>Passeriformes</taxon>
        <taxon>Muscicapidae</taxon>
        <taxon>Ficedula</taxon>
    </lineage>
</organism>
<reference evidence="1" key="2">
    <citation type="submission" date="2025-08" db="UniProtKB">
        <authorList>
            <consortium name="Ensembl"/>
        </authorList>
    </citation>
    <scope>IDENTIFICATION</scope>
</reference>
<evidence type="ECO:0000313" key="2">
    <source>
        <dbReference type="Proteomes" id="UP000016665"/>
    </source>
</evidence>
<reference evidence="1" key="3">
    <citation type="submission" date="2025-09" db="UniProtKB">
        <authorList>
            <consortium name="Ensembl"/>
        </authorList>
    </citation>
    <scope>IDENTIFICATION</scope>
</reference>
<sequence>MSHPGAALGIPPWQSLWGDEVLAQVVPLTLEMFVRGFRSGVGSRKHPQGSRCPWAVVLSQPWAQVCSVLVAGRAGCSQGELINCPDALFVSVKRQKKSLS</sequence>